<feature type="compositionally biased region" description="Low complexity" evidence="1">
    <location>
        <begin position="740"/>
        <end position="751"/>
    </location>
</feature>
<feature type="compositionally biased region" description="Acidic residues" evidence="1">
    <location>
        <begin position="52"/>
        <end position="69"/>
    </location>
</feature>
<protein>
    <recommendedName>
        <fullName evidence="4">RNase H type-1 domain-containing protein</fullName>
    </recommendedName>
</protein>
<feature type="compositionally biased region" description="Basic and acidic residues" evidence="1">
    <location>
        <begin position="614"/>
        <end position="631"/>
    </location>
</feature>
<feature type="compositionally biased region" description="Polar residues" evidence="1">
    <location>
        <begin position="1075"/>
        <end position="1087"/>
    </location>
</feature>
<feature type="compositionally biased region" description="Acidic residues" evidence="1">
    <location>
        <begin position="963"/>
        <end position="977"/>
    </location>
</feature>
<proteinExistence type="predicted"/>
<evidence type="ECO:0000313" key="2">
    <source>
        <dbReference type="EMBL" id="PWZ03373.1"/>
    </source>
</evidence>
<gene>
    <name evidence="2" type="ORF">BCV70DRAFT_15848</name>
</gene>
<feature type="compositionally biased region" description="Basic and acidic residues" evidence="1">
    <location>
        <begin position="894"/>
        <end position="915"/>
    </location>
</feature>
<feature type="compositionally biased region" description="Low complexity" evidence="1">
    <location>
        <begin position="17"/>
        <end position="28"/>
    </location>
</feature>
<feature type="region of interest" description="Disordered" evidence="1">
    <location>
        <begin position="714"/>
        <end position="787"/>
    </location>
</feature>
<evidence type="ECO:0000313" key="3">
    <source>
        <dbReference type="Proteomes" id="UP000246740"/>
    </source>
</evidence>
<feature type="compositionally biased region" description="Basic and acidic residues" evidence="1">
    <location>
        <begin position="532"/>
        <end position="564"/>
    </location>
</feature>
<feature type="region of interest" description="Disordered" evidence="1">
    <location>
        <begin position="799"/>
        <end position="1118"/>
    </location>
</feature>
<feature type="region of interest" description="Disordered" evidence="1">
    <location>
        <begin position="1"/>
        <end position="211"/>
    </location>
</feature>
<feature type="compositionally biased region" description="Polar residues" evidence="1">
    <location>
        <begin position="918"/>
        <end position="929"/>
    </location>
</feature>
<feature type="compositionally biased region" description="Basic residues" evidence="1">
    <location>
        <begin position="522"/>
        <end position="531"/>
    </location>
</feature>
<feature type="compositionally biased region" description="Low complexity" evidence="1">
    <location>
        <begin position="863"/>
        <end position="875"/>
    </location>
</feature>
<reference evidence="2 3" key="1">
    <citation type="journal article" date="2018" name="Mol. Biol. Evol.">
        <title>Broad Genomic Sampling Reveals a Smut Pathogenic Ancestry of the Fungal Clade Ustilaginomycotina.</title>
        <authorList>
            <person name="Kijpornyongpan T."/>
            <person name="Mondo S.J."/>
            <person name="Barry K."/>
            <person name="Sandor L."/>
            <person name="Lee J."/>
            <person name="Lipzen A."/>
            <person name="Pangilinan J."/>
            <person name="LaButti K."/>
            <person name="Hainaut M."/>
            <person name="Henrissat B."/>
            <person name="Grigoriev I.V."/>
            <person name="Spatafora J.W."/>
            <person name="Aime M.C."/>
        </authorList>
    </citation>
    <scope>NUCLEOTIDE SEQUENCE [LARGE SCALE GENOMIC DNA]</scope>
    <source>
        <strain evidence="2 3">MCA 3645</strain>
    </source>
</reference>
<feature type="compositionally biased region" description="Polar residues" evidence="1">
    <location>
        <begin position="173"/>
        <end position="182"/>
    </location>
</feature>
<feature type="compositionally biased region" description="Basic and acidic residues" evidence="1">
    <location>
        <begin position="124"/>
        <end position="133"/>
    </location>
</feature>
<keyword evidence="3" id="KW-1185">Reference proteome</keyword>
<dbReference type="EMBL" id="KZ819188">
    <property type="protein sequence ID" value="PWZ03373.1"/>
    <property type="molecule type" value="Genomic_DNA"/>
</dbReference>
<dbReference type="SUPFAM" id="SSF53098">
    <property type="entry name" value="Ribonuclease H-like"/>
    <property type="match status" value="1"/>
</dbReference>
<organism evidence="2 3">
    <name type="scientific">Testicularia cyperi</name>
    <dbReference type="NCBI Taxonomy" id="1882483"/>
    <lineage>
        <taxon>Eukaryota</taxon>
        <taxon>Fungi</taxon>
        <taxon>Dikarya</taxon>
        <taxon>Basidiomycota</taxon>
        <taxon>Ustilaginomycotina</taxon>
        <taxon>Ustilaginomycetes</taxon>
        <taxon>Ustilaginales</taxon>
        <taxon>Anthracoideaceae</taxon>
        <taxon>Testicularia</taxon>
    </lineage>
</organism>
<feature type="region of interest" description="Disordered" evidence="1">
    <location>
        <begin position="232"/>
        <end position="338"/>
    </location>
</feature>
<evidence type="ECO:0008006" key="4">
    <source>
        <dbReference type="Google" id="ProtNLM"/>
    </source>
</evidence>
<feature type="compositionally biased region" description="Polar residues" evidence="1">
    <location>
        <begin position="759"/>
        <end position="777"/>
    </location>
</feature>
<dbReference type="Gene3D" id="3.30.420.10">
    <property type="entry name" value="Ribonuclease H-like superfamily/Ribonuclease H"/>
    <property type="match status" value="1"/>
</dbReference>
<dbReference type="Proteomes" id="UP000246740">
    <property type="component" value="Unassembled WGS sequence"/>
</dbReference>
<dbReference type="OrthoDB" id="2554528at2759"/>
<dbReference type="AlphaFoldDB" id="A0A317XZZ4"/>
<feature type="compositionally biased region" description="Polar residues" evidence="1">
    <location>
        <begin position="279"/>
        <end position="298"/>
    </location>
</feature>
<dbReference type="InParanoid" id="A0A317XZZ4"/>
<dbReference type="GO" id="GO:0003676">
    <property type="term" value="F:nucleic acid binding"/>
    <property type="evidence" value="ECO:0007669"/>
    <property type="project" value="InterPro"/>
</dbReference>
<dbReference type="InterPro" id="IPR036397">
    <property type="entry name" value="RNaseH_sf"/>
</dbReference>
<sequence length="1118" mass="124373">MPSTKSKPVKPKKSPSRRPSAGGRSESGLSTTSFKTAAGMSDNRSTVASSEIGDEEDNSEEDANTDGDIEYEKPNNDGDEAAQAIGSIDDDADETETLSRHRTVENGAEDGSSSRSASPTPLFKNEDRSRETLNKSPPTSHDDTAILTPTDEQFDQLSSPPTSPAKKKLTDRSLLSPSPQTTPKRDDRKAVRSSYASHLTLPYQRADGSDYLDYSSKRASKFSTIGGYTSRRVSSRAGSYLEPDTDMRDSKLRSQSERGGGTARSSRLLAPSPSEHGGSRNSFQSQRGPASRYTSSVNEAVLRSPSRRDTALLSPNRRARDGADNLSMTSRGTARRPASVMSRMLDSESQVYPGTRIRKYIEPQLTDAMRRVMKQFSGHYMSDHRCNGYPIAVFVGATAIDIGSIINPIISGGVSLYFAPGHPKNMASILPPEDRVPSHLPNPKAPTATSLSRRAELRSAITALQTIYDLYRGRACAHICIDSAYVAKAWGTWIPNWELHGWPGEDEDEYDADRWEDEYHERRRGQRRAHDRRGDRYMDLPDRSRHGGHDSDHRRGGGSRRDYEDSQDDWLSSDPYADRRRGPSGGRRSVSERGGSSRRGGSRRGDYSDDYSSDEDRYGRRRRPSFDDRRAKPLRRAPGRRLVDEDLLRELADIRYEFAQVERDRRGSAHMYLIDRAHNPADRMARAVAKNEDGLLGAPGAAGSELGLDIDEAELSDRDEDRLSDDELEQEWAETRSRASRASKSTRGAKSGAKRSSNRDSITSNATARLRTSTSLPSGHLRGPPRRHLDTFAEEDEYDLSGEAAETRSIRSVRSARSVRSRKSTRAERERDDYLARQERLELEREDRHRSVKRASKRPPPLAASASPRLAPPASISDRGSARRSVDVPRSQRPSKDLLRGETESVRRASMDSRRTNTRSQPNMRSRFSAQPAAALSPESQIGSVRGALASAARNRGRKHADEDDDEVFTDAYGYEDDNGRDRNYHMAGIGSGRNFRADPGFAGPRQRSHSHNPYPDMDDLVPPSRPWDTQSNRSPRRSSDRRRPSMQAPDSPASTKRSLFARKPKHPIALGALSNRSSPAIAQTQMPAPEDPDYQWKGSRPGEKKGFFGKLFGRGKK</sequence>
<feature type="compositionally biased region" description="Basic and acidic residues" evidence="1">
    <location>
        <begin position="245"/>
        <end position="256"/>
    </location>
</feature>
<evidence type="ECO:0000256" key="1">
    <source>
        <dbReference type="SAM" id="MobiDB-lite"/>
    </source>
</evidence>
<feature type="region of interest" description="Disordered" evidence="1">
    <location>
        <begin position="519"/>
        <end position="633"/>
    </location>
</feature>
<dbReference type="InterPro" id="IPR012337">
    <property type="entry name" value="RNaseH-like_sf"/>
</dbReference>
<name>A0A317XZZ4_9BASI</name>
<feature type="compositionally biased region" description="Basic residues" evidence="1">
    <location>
        <begin position="7"/>
        <end position="16"/>
    </location>
</feature>
<accession>A0A317XZZ4</accession>
<feature type="compositionally biased region" description="Basic and acidic residues" evidence="1">
    <location>
        <begin position="825"/>
        <end position="849"/>
    </location>
</feature>
<feature type="compositionally biased region" description="Acidic residues" evidence="1">
    <location>
        <begin position="722"/>
        <end position="732"/>
    </location>
</feature>